<feature type="compositionally biased region" description="Basic and acidic residues" evidence="1">
    <location>
        <begin position="92"/>
        <end position="106"/>
    </location>
</feature>
<evidence type="ECO:0000313" key="3">
    <source>
        <dbReference type="Proteomes" id="UP001224890"/>
    </source>
</evidence>
<keyword evidence="3" id="KW-1185">Reference proteome</keyword>
<name>A0AAJ0AT90_9PEZI</name>
<dbReference type="GeneID" id="85456666"/>
<dbReference type="Proteomes" id="UP001224890">
    <property type="component" value="Unassembled WGS sequence"/>
</dbReference>
<evidence type="ECO:0000256" key="1">
    <source>
        <dbReference type="SAM" id="MobiDB-lite"/>
    </source>
</evidence>
<evidence type="ECO:0000313" key="2">
    <source>
        <dbReference type="EMBL" id="KAK1687709.1"/>
    </source>
</evidence>
<proteinExistence type="predicted"/>
<reference evidence="2" key="1">
    <citation type="submission" date="2021-06" db="EMBL/GenBank/DDBJ databases">
        <title>Comparative genomics, transcriptomics and evolutionary studies reveal genomic signatures of adaptation to plant cell wall in hemibiotrophic fungi.</title>
        <authorList>
            <consortium name="DOE Joint Genome Institute"/>
            <person name="Baroncelli R."/>
            <person name="Diaz J.F."/>
            <person name="Benocci T."/>
            <person name="Peng M."/>
            <person name="Battaglia E."/>
            <person name="Haridas S."/>
            <person name="Andreopoulos W."/>
            <person name="Labutti K."/>
            <person name="Pangilinan J."/>
            <person name="Floch G.L."/>
            <person name="Makela M.R."/>
            <person name="Henrissat B."/>
            <person name="Grigoriev I.V."/>
            <person name="Crouch J.A."/>
            <person name="De Vries R.P."/>
            <person name="Sukno S.A."/>
            <person name="Thon M.R."/>
        </authorList>
    </citation>
    <scope>NUCLEOTIDE SEQUENCE</scope>
    <source>
        <strain evidence="2">CBS 193.32</strain>
    </source>
</reference>
<comment type="caution">
    <text evidence="2">The sequence shown here is derived from an EMBL/GenBank/DDBJ whole genome shotgun (WGS) entry which is preliminary data.</text>
</comment>
<dbReference type="EMBL" id="JAHMHR010000014">
    <property type="protein sequence ID" value="KAK1687709.1"/>
    <property type="molecule type" value="Genomic_DNA"/>
</dbReference>
<sequence length="139" mass="15432">MLMLTCVLSSYSASQTFQVGFTTEATMRSQSTCSCWLKTMLPSLTRKAVNSGLFNGKYLSLLLASFPGTPLTSSNFAVAISPQLDNPFEEESVSHAGREGPEDVRSVHCQSTRRKSVDDRRLSLTQQNTKYATYKYREG</sequence>
<dbReference type="AlphaFoldDB" id="A0AAJ0AT90"/>
<gene>
    <name evidence="2" type="ORF">BDP55DRAFT_630359</name>
</gene>
<accession>A0AAJ0AT90</accession>
<organism evidence="2 3">
    <name type="scientific">Colletotrichum godetiae</name>
    <dbReference type="NCBI Taxonomy" id="1209918"/>
    <lineage>
        <taxon>Eukaryota</taxon>
        <taxon>Fungi</taxon>
        <taxon>Dikarya</taxon>
        <taxon>Ascomycota</taxon>
        <taxon>Pezizomycotina</taxon>
        <taxon>Sordariomycetes</taxon>
        <taxon>Hypocreomycetidae</taxon>
        <taxon>Glomerellales</taxon>
        <taxon>Glomerellaceae</taxon>
        <taxon>Colletotrichum</taxon>
        <taxon>Colletotrichum acutatum species complex</taxon>
    </lineage>
</organism>
<protein>
    <submittedName>
        <fullName evidence="2">Uncharacterized protein</fullName>
    </submittedName>
</protein>
<feature type="region of interest" description="Disordered" evidence="1">
    <location>
        <begin position="89"/>
        <end position="122"/>
    </location>
</feature>
<dbReference type="RefSeq" id="XP_060431404.1">
    <property type="nucleotide sequence ID" value="XM_060572140.1"/>
</dbReference>